<dbReference type="InterPro" id="IPR003825">
    <property type="entry name" value="Colicin-V_CvpA"/>
</dbReference>
<dbReference type="GO" id="GO:0016020">
    <property type="term" value="C:membrane"/>
    <property type="evidence" value="ECO:0007669"/>
    <property type="project" value="UniProtKB-SubCell"/>
</dbReference>
<accession>A0A4Y7RXH3</accession>
<dbReference type="Proteomes" id="UP000297597">
    <property type="component" value="Unassembled WGS sequence"/>
</dbReference>
<protein>
    <recommendedName>
        <fullName evidence="8">Colicin V production protein</fullName>
    </recommendedName>
</protein>
<evidence type="ECO:0008006" key="8">
    <source>
        <dbReference type="Google" id="ProtNLM"/>
    </source>
</evidence>
<keyword evidence="7" id="KW-1185">Reference proteome</keyword>
<comment type="subcellular location">
    <subcellularLocation>
        <location evidence="1">Membrane</location>
        <topology evidence="1">Multi-pass membrane protein</topology>
    </subcellularLocation>
</comment>
<sequence>MNWLDWLILAILAFSAWQGLRYGLVGSVAKLAGILAGFVVAVTYYQELAAYLTAHWNLAEKILPLAKKILVFWFPVKTTPAAGQISPLTSYADYAASALAATIVNALCFLALLFITVWAVNLAGFILTKVAALAFLGPFNRMGGLLFGAVKGLVVVMIVLTLLAPFQSVGSLRGSSPGTPGVTQPKGNAFLESKLLPYFEPLFKAINRPLPGTLPEKTNQSMPVKSI</sequence>
<evidence type="ECO:0000313" key="7">
    <source>
        <dbReference type="Proteomes" id="UP000297597"/>
    </source>
</evidence>
<reference evidence="6 7" key="1">
    <citation type="journal article" date="2018" name="Environ. Microbiol.">
        <title>Novel energy conservation strategies and behaviour of Pelotomaculum schinkii driving syntrophic propionate catabolism.</title>
        <authorList>
            <person name="Hidalgo-Ahumada C.A.P."/>
            <person name="Nobu M.K."/>
            <person name="Narihiro T."/>
            <person name="Tamaki H."/>
            <person name="Liu W.T."/>
            <person name="Kamagata Y."/>
            <person name="Stams A.J.M."/>
            <person name="Imachi H."/>
            <person name="Sousa D.Z."/>
        </authorList>
    </citation>
    <scope>NUCLEOTIDE SEQUENCE [LARGE SCALE GENOMIC DNA]</scope>
    <source>
        <strain evidence="6 7">MGP</strain>
    </source>
</reference>
<evidence type="ECO:0000256" key="3">
    <source>
        <dbReference type="ARBA" id="ARBA00022989"/>
    </source>
</evidence>
<evidence type="ECO:0000256" key="4">
    <source>
        <dbReference type="ARBA" id="ARBA00023136"/>
    </source>
</evidence>
<dbReference type="PANTHER" id="PTHR37306">
    <property type="entry name" value="COLICIN V PRODUCTION PROTEIN"/>
    <property type="match status" value="1"/>
</dbReference>
<evidence type="ECO:0000313" key="6">
    <source>
        <dbReference type="EMBL" id="TEB13695.1"/>
    </source>
</evidence>
<dbReference type="PANTHER" id="PTHR37306:SF1">
    <property type="entry name" value="COLICIN V PRODUCTION PROTEIN"/>
    <property type="match status" value="1"/>
</dbReference>
<evidence type="ECO:0000256" key="1">
    <source>
        <dbReference type="ARBA" id="ARBA00004141"/>
    </source>
</evidence>
<dbReference type="Pfam" id="PF02674">
    <property type="entry name" value="Colicin_V"/>
    <property type="match status" value="1"/>
</dbReference>
<dbReference type="RefSeq" id="WP_192902702.1">
    <property type="nucleotide sequence ID" value="NZ_QFFZ01000001.1"/>
</dbReference>
<dbReference type="GO" id="GO:0009403">
    <property type="term" value="P:toxin biosynthetic process"/>
    <property type="evidence" value="ECO:0007669"/>
    <property type="project" value="InterPro"/>
</dbReference>
<evidence type="ECO:0000256" key="2">
    <source>
        <dbReference type="ARBA" id="ARBA00022692"/>
    </source>
</evidence>
<keyword evidence="4 5" id="KW-0472">Membrane</keyword>
<feature type="transmembrane region" description="Helical" evidence="5">
    <location>
        <begin position="31"/>
        <end position="54"/>
    </location>
</feature>
<keyword evidence="2 5" id="KW-0812">Transmembrane</keyword>
<organism evidence="6 7">
    <name type="scientific">Pelotomaculum propionicicum</name>
    <dbReference type="NCBI Taxonomy" id="258475"/>
    <lineage>
        <taxon>Bacteria</taxon>
        <taxon>Bacillati</taxon>
        <taxon>Bacillota</taxon>
        <taxon>Clostridia</taxon>
        <taxon>Eubacteriales</taxon>
        <taxon>Desulfotomaculaceae</taxon>
        <taxon>Pelotomaculum</taxon>
    </lineage>
</organism>
<feature type="transmembrane region" description="Helical" evidence="5">
    <location>
        <begin position="145"/>
        <end position="166"/>
    </location>
</feature>
<dbReference type="AlphaFoldDB" id="A0A4Y7RXH3"/>
<evidence type="ECO:0000256" key="5">
    <source>
        <dbReference type="SAM" id="Phobius"/>
    </source>
</evidence>
<dbReference type="EMBL" id="QFFZ01000001">
    <property type="protein sequence ID" value="TEB13695.1"/>
    <property type="molecule type" value="Genomic_DNA"/>
</dbReference>
<proteinExistence type="predicted"/>
<keyword evidence="3 5" id="KW-1133">Transmembrane helix</keyword>
<comment type="caution">
    <text evidence="6">The sequence shown here is derived from an EMBL/GenBank/DDBJ whole genome shotgun (WGS) entry which is preliminary data.</text>
</comment>
<name>A0A4Y7RXH3_9FIRM</name>
<gene>
    <name evidence="6" type="ORF">Pmgp_00098</name>
</gene>